<evidence type="ECO:0000259" key="1">
    <source>
        <dbReference type="Pfam" id="PF07179"/>
    </source>
</evidence>
<feature type="domain" description="SseB protein N-terminal" evidence="1">
    <location>
        <begin position="14"/>
        <end position="123"/>
    </location>
</feature>
<keyword evidence="3" id="KW-1185">Reference proteome</keyword>
<evidence type="ECO:0000313" key="3">
    <source>
        <dbReference type="Proteomes" id="UP000326979"/>
    </source>
</evidence>
<gene>
    <name evidence="2" type="ORF">FNH04_14885</name>
</gene>
<name>A0A5N8W0W3_9ACTN</name>
<comment type="caution">
    <text evidence="2">The sequence shown here is derived from an EMBL/GenBank/DDBJ whole genome shotgun (WGS) entry which is preliminary data.</text>
</comment>
<organism evidence="2 3">
    <name type="scientific">Streptomyces phyllanthi</name>
    <dbReference type="NCBI Taxonomy" id="1803180"/>
    <lineage>
        <taxon>Bacteria</taxon>
        <taxon>Bacillati</taxon>
        <taxon>Actinomycetota</taxon>
        <taxon>Actinomycetes</taxon>
        <taxon>Kitasatosporales</taxon>
        <taxon>Streptomycetaceae</taxon>
        <taxon>Streptomyces</taxon>
    </lineage>
</organism>
<dbReference type="Pfam" id="PF07179">
    <property type="entry name" value="SseB"/>
    <property type="match status" value="1"/>
</dbReference>
<reference evidence="2 3" key="1">
    <citation type="submission" date="2019-07" db="EMBL/GenBank/DDBJ databases">
        <title>New species of Amycolatopsis and Streptomyces.</title>
        <authorList>
            <person name="Duangmal K."/>
            <person name="Teo W.F.A."/>
            <person name="Lipun K."/>
        </authorList>
    </citation>
    <scope>NUCLEOTIDE SEQUENCE [LARGE SCALE GENOMIC DNA]</scope>
    <source>
        <strain evidence="2 3">TISTR 2346</strain>
    </source>
</reference>
<protein>
    <submittedName>
        <fullName evidence="2">SseB family protein</fullName>
    </submittedName>
</protein>
<sequence>MTDSPSGSGAAAQQALRVVVENGADDAALRTLAGSEVLLPAEMDAVGPDPKALSLPVYELDDGTELVPVFTTQSRMEQVLPQVRRHRSVVLGALAHGWPSEQLSLVIDAGTPEELALTARGVRELLDRNGTD</sequence>
<proteinExistence type="predicted"/>
<dbReference type="AlphaFoldDB" id="A0A5N8W0W3"/>
<dbReference type="InterPro" id="IPR009839">
    <property type="entry name" value="SseB_N"/>
</dbReference>
<dbReference type="EMBL" id="VJZE01000083">
    <property type="protein sequence ID" value="MPY41147.1"/>
    <property type="molecule type" value="Genomic_DNA"/>
</dbReference>
<dbReference type="Proteomes" id="UP000326979">
    <property type="component" value="Unassembled WGS sequence"/>
</dbReference>
<dbReference type="OrthoDB" id="4238317at2"/>
<evidence type="ECO:0000313" key="2">
    <source>
        <dbReference type="EMBL" id="MPY41147.1"/>
    </source>
</evidence>
<accession>A0A5N8W0W3</accession>
<dbReference type="RefSeq" id="WP_152784311.1">
    <property type="nucleotide sequence ID" value="NZ_BAABEQ010000041.1"/>
</dbReference>